<dbReference type="Gene3D" id="3.30.1380.10">
    <property type="match status" value="1"/>
</dbReference>
<accession>A0A5C6YQN6</accession>
<keyword evidence="3 9" id="KW-0479">Metal-binding</keyword>
<dbReference type="GO" id="GO:0008270">
    <property type="term" value="F:zinc ion binding"/>
    <property type="evidence" value="ECO:0007669"/>
    <property type="project" value="UniProtKB-UniRule"/>
</dbReference>
<dbReference type="HAMAP" id="MF_01924">
    <property type="entry name" value="A_A_dipeptidase"/>
    <property type="match status" value="1"/>
</dbReference>
<keyword evidence="7 9" id="KW-0482">Metalloprotease</keyword>
<gene>
    <name evidence="11" type="ORF">ESV24_08920</name>
</gene>
<comment type="function">
    <text evidence="9 10">Catalyzes hydrolysis of the D-alanyl-D-alanine dipeptide.</text>
</comment>
<dbReference type="PANTHER" id="PTHR43126">
    <property type="entry name" value="D-ALANYL-D-ALANINE DIPEPTIDASE"/>
    <property type="match status" value="1"/>
</dbReference>
<dbReference type="GO" id="GO:0008237">
    <property type="term" value="F:metallopeptidase activity"/>
    <property type="evidence" value="ECO:0007669"/>
    <property type="project" value="UniProtKB-KW"/>
</dbReference>
<comment type="caution">
    <text evidence="11">The sequence shown here is derived from an EMBL/GenBank/DDBJ whole genome shotgun (WGS) entry which is preliminary data.</text>
</comment>
<evidence type="ECO:0000256" key="4">
    <source>
        <dbReference type="ARBA" id="ARBA00022801"/>
    </source>
</evidence>
<feature type="binding site" evidence="9">
    <location>
        <position position="185"/>
    </location>
    <ligand>
        <name>Zn(2+)</name>
        <dbReference type="ChEBI" id="CHEBI:29105"/>
        <note>catalytic</note>
    </ligand>
</feature>
<evidence type="ECO:0000313" key="12">
    <source>
        <dbReference type="Proteomes" id="UP000321945"/>
    </source>
</evidence>
<organism evidence="11 12">
    <name type="scientific">Aequorivita lipolytica</name>
    <dbReference type="NCBI Taxonomy" id="153267"/>
    <lineage>
        <taxon>Bacteria</taxon>
        <taxon>Pseudomonadati</taxon>
        <taxon>Bacteroidota</taxon>
        <taxon>Flavobacteriia</taxon>
        <taxon>Flavobacteriales</taxon>
        <taxon>Flavobacteriaceae</taxon>
        <taxon>Aequorivita</taxon>
    </lineage>
</organism>
<dbReference type="PANTHER" id="PTHR43126:SF1">
    <property type="entry name" value="D-ALANYL-D-ALANINE DIPEPTIDASE"/>
    <property type="match status" value="1"/>
</dbReference>
<dbReference type="OrthoDB" id="9801430at2"/>
<keyword evidence="4 9" id="KW-0378">Hydrolase</keyword>
<dbReference type="GO" id="GO:0071555">
    <property type="term" value="P:cell wall organization"/>
    <property type="evidence" value="ECO:0007669"/>
    <property type="project" value="UniProtKB-KW"/>
</dbReference>
<keyword evidence="12" id="KW-1185">Reference proteome</keyword>
<dbReference type="Pfam" id="PF01427">
    <property type="entry name" value="Peptidase_M15"/>
    <property type="match status" value="1"/>
</dbReference>
<evidence type="ECO:0000256" key="8">
    <source>
        <dbReference type="ARBA" id="ARBA00023316"/>
    </source>
</evidence>
<keyword evidence="2 9" id="KW-0645">Protease</keyword>
<evidence type="ECO:0000256" key="2">
    <source>
        <dbReference type="ARBA" id="ARBA00022670"/>
    </source>
</evidence>
<evidence type="ECO:0000256" key="5">
    <source>
        <dbReference type="ARBA" id="ARBA00022833"/>
    </source>
</evidence>
<evidence type="ECO:0000256" key="10">
    <source>
        <dbReference type="PIRNR" id="PIRNR026671"/>
    </source>
</evidence>
<dbReference type="RefSeq" id="WP_111815874.1">
    <property type="nucleotide sequence ID" value="NZ_CBCRZQ010000005.1"/>
</dbReference>
<evidence type="ECO:0000256" key="3">
    <source>
        <dbReference type="ARBA" id="ARBA00022723"/>
    </source>
</evidence>
<dbReference type="InterPro" id="IPR000755">
    <property type="entry name" value="A_A_dipeptidase"/>
</dbReference>
<evidence type="ECO:0000256" key="1">
    <source>
        <dbReference type="ARBA" id="ARBA00001362"/>
    </source>
</evidence>
<feature type="binding site" evidence="9">
    <location>
        <position position="118"/>
    </location>
    <ligand>
        <name>Zn(2+)</name>
        <dbReference type="ChEBI" id="CHEBI:29105"/>
        <note>catalytic</note>
    </ligand>
</feature>
<feature type="site" description="Transition state stabilizer" evidence="9">
    <location>
        <position position="90"/>
    </location>
</feature>
<proteinExistence type="inferred from homology"/>
<evidence type="ECO:0000313" key="11">
    <source>
        <dbReference type="EMBL" id="TXD69154.1"/>
    </source>
</evidence>
<keyword evidence="6 9" id="KW-0224">Dipeptidase</keyword>
<dbReference type="EC" id="3.4.13.22" evidence="9 10"/>
<dbReference type="PIRSF" id="PIRSF026671">
    <property type="entry name" value="AA_dipeptidase"/>
    <property type="match status" value="1"/>
</dbReference>
<comment type="catalytic activity">
    <reaction evidence="1 9 10">
        <text>D-alanyl-D-alanine + H2O = 2 D-alanine</text>
        <dbReference type="Rhea" id="RHEA:20661"/>
        <dbReference type="ChEBI" id="CHEBI:15377"/>
        <dbReference type="ChEBI" id="CHEBI:57416"/>
        <dbReference type="ChEBI" id="CHEBI:57822"/>
        <dbReference type="EC" id="3.4.13.22"/>
    </reaction>
</comment>
<dbReference type="GO" id="GO:0160237">
    <property type="term" value="F:D-Ala-D-Ala dipeptidase activity"/>
    <property type="evidence" value="ECO:0007669"/>
    <property type="project" value="UniProtKB-EC"/>
</dbReference>
<dbReference type="EMBL" id="VORU01000006">
    <property type="protein sequence ID" value="TXD69154.1"/>
    <property type="molecule type" value="Genomic_DNA"/>
</dbReference>
<reference evidence="11 12" key="1">
    <citation type="submission" date="2019-08" db="EMBL/GenBank/DDBJ databases">
        <title>Genome of Aequorivita lipolytica Y10-2 (type strain).</title>
        <authorList>
            <person name="Bowman J.P."/>
        </authorList>
    </citation>
    <scope>NUCLEOTIDE SEQUENCE [LARGE SCALE GENOMIC DNA]</scope>
    <source>
        <strain evidence="11 12">Y10-2</strain>
    </source>
</reference>
<protein>
    <recommendedName>
        <fullName evidence="9 10">D-alanyl-D-alanine dipeptidase</fullName>
        <shortName evidence="9 10">D-Ala-D-Ala dipeptidase</shortName>
        <ecNumber evidence="9 10">3.4.13.22</ecNumber>
    </recommendedName>
</protein>
<feature type="active site" description="Proton donor/acceptor" evidence="9">
    <location>
        <position position="182"/>
    </location>
</feature>
<dbReference type="Proteomes" id="UP000321945">
    <property type="component" value="Unassembled WGS sequence"/>
</dbReference>
<feature type="binding site" evidence="9">
    <location>
        <position position="125"/>
    </location>
    <ligand>
        <name>Zn(2+)</name>
        <dbReference type="ChEBI" id="CHEBI:29105"/>
        <note>catalytic</note>
    </ligand>
</feature>
<sequence length="204" mass="24070">MKLLPILFYTFLFFSFSSEENSQQPLVDLESLSTEFSYQIRYATPYNFIGETLYDCAKCLLRPEVAEALLEANQYFCEKGYRIKIYDCYRPLDVQKKMWAKVPRPTYVGNPYGNGSIHNKGAAVDITLETLEGCYIEMGSDYDYFGREAHIDNYNFSEEILAHRKLLFEGMRKFGFSTIRTEWWHFSYKRNWSYKTLNIPLPCD</sequence>
<dbReference type="AlphaFoldDB" id="A0A5C6YQN6"/>
<dbReference type="CDD" id="cd14840">
    <property type="entry name" value="D-Ala-D-Ala_dipeptidase_Aad"/>
    <property type="match status" value="1"/>
</dbReference>
<keyword evidence="8 10" id="KW-0961">Cell wall biogenesis/degradation</keyword>
<evidence type="ECO:0000256" key="6">
    <source>
        <dbReference type="ARBA" id="ARBA00022997"/>
    </source>
</evidence>
<evidence type="ECO:0000256" key="9">
    <source>
        <dbReference type="HAMAP-Rule" id="MF_01924"/>
    </source>
</evidence>
<dbReference type="GO" id="GO:0006508">
    <property type="term" value="P:proteolysis"/>
    <property type="evidence" value="ECO:0007669"/>
    <property type="project" value="UniProtKB-KW"/>
</dbReference>
<dbReference type="InterPro" id="IPR009045">
    <property type="entry name" value="Zn_M74/Hedgehog-like"/>
</dbReference>
<evidence type="ECO:0000256" key="7">
    <source>
        <dbReference type="ARBA" id="ARBA00023049"/>
    </source>
</evidence>
<name>A0A5C6YQN6_9FLAO</name>
<keyword evidence="5 9" id="KW-0862">Zinc</keyword>
<comment type="similarity">
    <text evidence="9 10">Belongs to the peptidase M15D family.</text>
</comment>
<dbReference type="SUPFAM" id="SSF55166">
    <property type="entry name" value="Hedgehog/DD-peptidase"/>
    <property type="match status" value="1"/>
</dbReference>
<comment type="cofactor">
    <cofactor evidence="9">
        <name>Zn(2+)</name>
        <dbReference type="ChEBI" id="CHEBI:29105"/>
    </cofactor>
    <text evidence="9">Binds 1 zinc ion per subunit.</text>
</comment>